<protein>
    <submittedName>
        <fullName evidence="2">Uncharacterized protein</fullName>
    </submittedName>
</protein>
<evidence type="ECO:0000313" key="2">
    <source>
        <dbReference type="EMBL" id="KGG50220.1"/>
    </source>
</evidence>
<dbReference type="VEuPathDB" id="MicrosporidiaDB:DI09_82p150"/>
<sequence>MDLHIKYPISIAFGYRDDGALKNQHTPSILHVGSLFGQGRIDMALDREERIQEVFSHKKVISKLLSNPTIPCFDILESNSNPILGNGVYFSIHLRGKFPFSRYVKLVAKSSLDIFFGNGSLYAALEACLNRGGVKKDACSIFAHGLQDKKLISSNVSLFVATDMKKFSRSAERAILSKGFKNIITLEALMTDSTRKSILACLKARDAARPIPIDLLYPMFDQLMAARALVFTGTSDSTFSHFIHKIHLAQLESKFADN</sequence>
<dbReference type="GeneID" id="25260898"/>
<comment type="caution">
    <text evidence="2">The sequence shown here is derived from an EMBL/GenBank/DDBJ whole genome shotgun (WGS) entry which is preliminary data.</text>
</comment>
<organism evidence="2 3">
    <name type="scientific">Mitosporidium daphniae</name>
    <dbReference type="NCBI Taxonomy" id="1485682"/>
    <lineage>
        <taxon>Eukaryota</taxon>
        <taxon>Fungi</taxon>
        <taxon>Fungi incertae sedis</taxon>
        <taxon>Microsporidia</taxon>
        <taxon>Mitosporidium</taxon>
    </lineage>
</organism>
<proteinExistence type="predicted"/>
<keyword evidence="3" id="KW-1185">Reference proteome</keyword>
<dbReference type="Gene3D" id="3.40.50.11350">
    <property type="match status" value="1"/>
</dbReference>
<evidence type="ECO:0000313" key="3">
    <source>
        <dbReference type="Proteomes" id="UP000029725"/>
    </source>
</evidence>
<accession>A0A098VMM1</accession>
<dbReference type="AlphaFoldDB" id="A0A098VMM1"/>
<reference evidence="2 3" key="1">
    <citation type="submission" date="2014-04" db="EMBL/GenBank/DDBJ databases">
        <title>A new species of microsporidia sheds light on the evolution of extreme parasitism.</title>
        <authorList>
            <person name="Haag K.L."/>
            <person name="James T.Y."/>
            <person name="Larsson R."/>
            <person name="Schaer T.M."/>
            <person name="Refardt D."/>
            <person name="Pombert J.-F."/>
            <person name="Ebert D."/>
        </authorList>
    </citation>
    <scope>NUCLEOTIDE SEQUENCE [LARGE SCALE GENOMIC DNA]</scope>
    <source>
        <strain evidence="2 3">UGP3</strain>
        <tissue evidence="2">Spores</tissue>
    </source>
</reference>
<evidence type="ECO:0000313" key="1">
    <source>
        <dbReference type="EMBL" id="KGG50196.1"/>
    </source>
</evidence>
<dbReference type="VEuPathDB" id="MicrosporidiaDB:DI09_80p140"/>
<dbReference type="EMBL" id="JMKJ01000591">
    <property type="protein sequence ID" value="KGG50220.1"/>
    <property type="molecule type" value="Genomic_DNA"/>
</dbReference>
<name>A0A098VMM1_9MICR</name>
<dbReference type="GeneID" id="25260923"/>
<gene>
    <name evidence="2" type="ORF">DI09_80p140</name>
    <name evidence="1" type="ORF">DI09_82p150</name>
</gene>
<dbReference type="RefSeq" id="XP_013236623.1">
    <property type="nucleotide sequence ID" value="XM_013381169.1"/>
</dbReference>
<dbReference type="Proteomes" id="UP000029725">
    <property type="component" value="Unassembled WGS sequence"/>
</dbReference>
<dbReference type="EMBL" id="JMKJ01000593">
    <property type="protein sequence ID" value="KGG50196.1"/>
    <property type="molecule type" value="Genomic_DNA"/>
</dbReference>
<dbReference type="HOGENOM" id="CLU_1078013_0_0_1"/>
<dbReference type="RefSeq" id="XP_013236647.1">
    <property type="nucleotide sequence ID" value="XM_013381193.1"/>
</dbReference>